<dbReference type="InterPro" id="IPR003583">
    <property type="entry name" value="Hlx-hairpin-Hlx_DNA-bd_motif"/>
</dbReference>
<feature type="domain" description="Helix-hairpin-helix DNA-binding motif class 1" evidence="2">
    <location>
        <begin position="95"/>
        <end position="114"/>
    </location>
</feature>
<dbReference type="GO" id="GO:0015628">
    <property type="term" value="P:protein secretion by the type II secretion system"/>
    <property type="evidence" value="ECO:0007669"/>
    <property type="project" value="TreeGrafter"/>
</dbReference>
<dbReference type="NCBIfam" id="TIGR00426">
    <property type="entry name" value="competence protein ComEA helix-hairpin-helix repeat region"/>
    <property type="match status" value="2"/>
</dbReference>
<accession>A0A841GM59</accession>
<dbReference type="SMART" id="SM00278">
    <property type="entry name" value="HhH1"/>
    <property type="match status" value="4"/>
</dbReference>
<feature type="domain" description="Helix-hairpin-helix DNA-binding motif class 1" evidence="2">
    <location>
        <begin position="142"/>
        <end position="161"/>
    </location>
</feature>
<dbReference type="Gene3D" id="1.10.150.320">
    <property type="entry name" value="Photosystem II 12 kDa extrinsic protein"/>
    <property type="match status" value="2"/>
</dbReference>
<dbReference type="EMBL" id="JACHEX010000004">
    <property type="protein sequence ID" value="MBB6063095.1"/>
    <property type="molecule type" value="Genomic_DNA"/>
</dbReference>
<proteinExistence type="predicted"/>
<dbReference type="Pfam" id="PF12836">
    <property type="entry name" value="HHH_3"/>
    <property type="match status" value="2"/>
</dbReference>
<name>A0A841GM59_9BACT</name>
<dbReference type="Proteomes" id="UP000555828">
    <property type="component" value="Unassembled WGS sequence"/>
</dbReference>
<dbReference type="GO" id="GO:0006281">
    <property type="term" value="P:DNA repair"/>
    <property type="evidence" value="ECO:0007669"/>
    <property type="project" value="InterPro"/>
</dbReference>
<dbReference type="GO" id="GO:0003677">
    <property type="term" value="F:DNA binding"/>
    <property type="evidence" value="ECO:0007669"/>
    <property type="project" value="InterPro"/>
</dbReference>
<evidence type="ECO:0000313" key="4">
    <source>
        <dbReference type="Proteomes" id="UP000555828"/>
    </source>
</evidence>
<feature type="domain" description="Helix-hairpin-helix DNA-binding motif class 1" evidence="2">
    <location>
        <begin position="65"/>
        <end position="84"/>
    </location>
</feature>
<dbReference type="PANTHER" id="PTHR21180:SF32">
    <property type="entry name" value="ENDONUCLEASE_EXONUCLEASE_PHOSPHATASE FAMILY DOMAIN-CONTAINING PROTEIN 1"/>
    <property type="match status" value="1"/>
</dbReference>
<sequence length="194" mass="22234">MQALFYGEILNSKIKYFKEFIIIFTLFIIISSVLFHEKQYNNVTSKEIKRNYESQRIDLNKAGFEQLMSLPGIGAVKAKEIISYRQVHGNFNSIDDLINVTGIGPSTLEKIRDYLIVSKTNEVQVNENNEFKKININEANGKQLEKLPGIGPTKAKRIIEYREKNGKFKSLDELLNVNGIGPKTLKKIKNYLAF</sequence>
<reference evidence="3 4" key="1">
    <citation type="submission" date="2020-08" db="EMBL/GenBank/DDBJ databases">
        <title>Genomic Encyclopedia of Type Strains, Phase IV (KMG-IV): sequencing the most valuable type-strain genomes for metagenomic binning, comparative biology and taxonomic classification.</title>
        <authorList>
            <person name="Goeker M."/>
        </authorList>
    </citation>
    <scope>NUCLEOTIDE SEQUENCE [LARGE SCALE GENOMIC DNA]</scope>
    <source>
        <strain evidence="3 4">DSM 13481</strain>
    </source>
</reference>
<dbReference type="SUPFAM" id="SSF47781">
    <property type="entry name" value="RuvA domain 2-like"/>
    <property type="match status" value="2"/>
</dbReference>
<keyword evidence="4" id="KW-1185">Reference proteome</keyword>
<protein>
    <submittedName>
        <fullName evidence="3">Competence protein ComEA</fullName>
    </submittedName>
</protein>
<keyword evidence="1" id="KW-1133">Transmembrane helix</keyword>
<feature type="transmembrane region" description="Helical" evidence="1">
    <location>
        <begin position="20"/>
        <end position="36"/>
    </location>
</feature>
<evidence type="ECO:0000313" key="3">
    <source>
        <dbReference type="EMBL" id="MBB6063095.1"/>
    </source>
</evidence>
<gene>
    <name evidence="3" type="ORF">HNP65_001558</name>
</gene>
<dbReference type="InterPro" id="IPR010994">
    <property type="entry name" value="RuvA_2-like"/>
</dbReference>
<organism evidence="3 4">
    <name type="scientific">Thermosipho japonicus</name>
    <dbReference type="NCBI Taxonomy" id="90323"/>
    <lineage>
        <taxon>Bacteria</taxon>
        <taxon>Thermotogati</taxon>
        <taxon>Thermotogota</taxon>
        <taxon>Thermotogae</taxon>
        <taxon>Thermotogales</taxon>
        <taxon>Fervidobacteriaceae</taxon>
        <taxon>Thermosipho</taxon>
    </lineage>
</organism>
<dbReference type="InterPro" id="IPR051675">
    <property type="entry name" value="Endo/Exo/Phosphatase_dom_1"/>
</dbReference>
<dbReference type="AlphaFoldDB" id="A0A841GM59"/>
<dbReference type="InterPro" id="IPR004509">
    <property type="entry name" value="Competence_ComEA_HhH"/>
</dbReference>
<evidence type="ECO:0000259" key="2">
    <source>
        <dbReference type="SMART" id="SM00278"/>
    </source>
</evidence>
<feature type="domain" description="Helix-hairpin-helix DNA-binding motif class 1" evidence="2">
    <location>
        <begin position="172"/>
        <end position="191"/>
    </location>
</feature>
<keyword evidence="1" id="KW-0472">Membrane</keyword>
<keyword evidence="1" id="KW-0812">Transmembrane</keyword>
<comment type="caution">
    <text evidence="3">The sequence shown here is derived from an EMBL/GenBank/DDBJ whole genome shotgun (WGS) entry which is preliminary data.</text>
</comment>
<evidence type="ECO:0000256" key="1">
    <source>
        <dbReference type="SAM" id="Phobius"/>
    </source>
</evidence>
<dbReference type="RefSeq" id="WP_246348238.1">
    <property type="nucleotide sequence ID" value="NZ_JACHEX010000004.1"/>
</dbReference>
<dbReference type="GO" id="GO:0015627">
    <property type="term" value="C:type II protein secretion system complex"/>
    <property type="evidence" value="ECO:0007669"/>
    <property type="project" value="TreeGrafter"/>
</dbReference>
<dbReference type="PANTHER" id="PTHR21180">
    <property type="entry name" value="ENDONUCLEASE/EXONUCLEASE/PHOSPHATASE FAMILY DOMAIN-CONTAINING PROTEIN 1"/>
    <property type="match status" value="1"/>
</dbReference>